<feature type="region of interest" description="Disordered" evidence="2">
    <location>
        <begin position="346"/>
        <end position="369"/>
    </location>
</feature>
<dbReference type="HOGENOM" id="CLU_049311_2_3_11"/>
<dbReference type="GO" id="GO:0016811">
    <property type="term" value="F:hydrolase activity, acting on carbon-nitrogen (but not peptide) bonds, in linear amides"/>
    <property type="evidence" value="ECO:0007669"/>
    <property type="project" value="TreeGrafter"/>
</dbReference>
<evidence type="ECO:0000313" key="3">
    <source>
        <dbReference type="EMBL" id="ACZ22512.1"/>
    </source>
</evidence>
<proteinExistence type="predicted"/>
<keyword evidence="1" id="KW-0862">Zinc</keyword>
<dbReference type="EMBL" id="CP001819">
    <property type="protein sequence ID" value="ACZ22512.1"/>
    <property type="molecule type" value="Genomic_DNA"/>
</dbReference>
<keyword evidence="4" id="KW-1185">Reference proteome</keyword>
<dbReference type="AlphaFoldDB" id="D1BKN5"/>
<name>D1BKN5_SANKS</name>
<evidence type="ECO:0000313" key="4">
    <source>
        <dbReference type="Proteomes" id="UP000000322"/>
    </source>
</evidence>
<reference evidence="3 4" key="1">
    <citation type="journal article" date="2009" name="Stand. Genomic Sci.">
        <title>Complete genome sequence of Sanguibacter keddieii type strain (ST-74).</title>
        <authorList>
            <person name="Ivanova N."/>
            <person name="Sikorski J."/>
            <person name="Sims D."/>
            <person name="Brettin T."/>
            <person name="Detter J.C."/>
            <person name="Han C."/>
            <person name="Lapidus A."/>
            <person name="Copeland A."/>
            <person name="Glavina Del Rio T."/>
            <person name="Nolan M."/>
            <person name="Chen F."/>
            <person name="Lucas S."/>
            <person name="Tice H."/>
            <person name="Cheng J.F."/>
            <person name="Bruce D."/>
            <person name="Goodwin L."/>
            <person name="Pitluck S."/>
            <person name="Pati A."/>
            <person name="Mavromatis K."/>
            <person name="Chen A."/>
            <person name="Palaniappan K."/>
            <person name="D'haeseleer P."/>
            <person name="Chain P."/>
            <person name="Bristow J."/>
            <person name="Eisen J.A."/>
            <person name="Markowitz V."/>
            <person name="Hugenholtz P."/>
            <person name="Goker M."/>
            <person name="Pukall R."/>
            <person name="Klenk H.P."/>
            <person name="Kyrpides N.C."/>
        </authorList>
    </citation>
    <scope>NUCLEOTIDE SEQUENCE [LARGE SCALE GENOMIC DNA]</scope>
    <source>
        <strain evidence="4">ATCC 51767 / DSM 10542 / NCFB 3025 / ST-74</strain>
    </source>
</reference>
<gene>
    <name evidence="3" type="ordered locus">Sked_26080</name>
</gene>
<dbReference type="InterPro" id="IPR024078">
    <property type="entry name" value="LmbE-like_dom_sf"/>
</dbReference>
<dbReference type="eggNOG" id="COG2120">
    <property type="taxonomic scope" value="Bacteria"/>
</dbReference>
<dbReference type="GO" id="GO:0016137">
    <property type="term" value="P:glycoside metabolic process"/>
    <property type="evidence" value="ECO:0007669"/>
    <property type="project" value="UniProtKB-ARBA"/>
</dbReference>
<dbReference type="Pfam" id="PF02585">
    <property type="entry name" value="PIG-L"/>
    <property type="match status" value="1"/>
</dbReference>
<dbReference type="OrthoDB" id="158614at2"/>
<dbReference type="PANTHER" id="PTHR12993:SF11">
    <property type="entry name" value="N-ACETYLGLUCOSAMINYL-PHOSPHATIDYLINOSITOL DE-N-ACETYLASE"/>
    <property type="match status" value="1"/>
</dbReference>
<dbReference type="KEGG" id="ske:Sked_26080"/>
<dbReference type="SUPFAM" id="SSF102588">
    <property type="entry name" value="LmbE-like"/>
    <property type="match status" value="1"/>
</dbReference>
<dbReference type="Gene3D" id="3.40.50.10320">
    <property type="entry name" value="LmbE-like"/>
    <property type="match status" value="1"/>
</dbReference>
<sequence length="369" mass="37745">MITETTLPDGPLLVVHAHPDDETLATGGLLATWAASGQPVTLVTCTRGERGEVIGTALSHLEGDGAALAAHRETELAAALASLGVTDHAFLDSVPPAADALTSRARLEDSGMAWVGDGAPGATGQAGAATEVPPGALVRASVEECAERLATVLRDRRPTVVVTYEPGGGYGHPDHVRAHEITVRALSLAAQDATTGTETVPGHQPAHVWWVVVPPAVLTAARADLARRATEDPWFQALLDSQPTAALPQGPLPAVAEPARDVVATVDVRPVLEQVRGALTAHATQVHWVDTVAPAPADDSEPGEAALATAAPGSLLGWYALSNDVIVPWLTHEHYADATATVSAPVAGPAAGPDGGVASEVQATPSSDR</sequence>
<evidence type="ECO:0000256" key="2">
    <source>
        <dbReference type="SAM" id="MobiDB-lite"/>
    </source>
</evidence>
<dbReference type="RefSeq" id="WP_012867581.1">
    <property type="nucleotide sequence ID" value="NC_013521.1"/>
</dbReference>
<feature type="compositionally biased region" description="Low complexity" evidence="2">
    <location>
        <begin position="346"/>
        <end position="359"/>
    </location>
</feature>
<dbReference type="InterPro" id="IPR003737">
    <property type="entry name" value="GlcNAc_PI_deacetylase-related"/>
</dbReference>
<dbReference type="Proteomes" id="UP000000322">
    <property type="component" value="Chromosome"/>
</dbReference>
<evidence type="ECO:0000256" key="1">
    <source>
        <dbReference type="ARBA" id="ARBA00022833"/>
    </source>
</evidence>
<accession>D1BKN5</accession>
<dbReference type="STRING" id="446469.Sked_26080"/>
<protein>
    <submittedName>
        <fullName evidence="3">Uncharacterized LmbE-like protein</fullName>
    </submittedName>
</protein>
<organism evidence="3 4">
    <name type="scientific">Sanguibacter keddieii (strain ATCC 51767 / DSM 10542 / NCFB 3025 / ST-74)</name>
    <dbReference type="NCBI Taxonomy" id="446469"/>
    <lineage>
        <taxon>Bacteria</taxon>
        <taxon>Bacillati</taxon>
        <taxon>Actinomycetota</taxon>
        <taxon>Actinomycetes</taxon>
        <taxon>Micrococcales</taxon>
        <taxon>Sanguibacteraceae</taxon>
        <taxon>Sanguibacter</taxon>
    </lineage>
</organism>
<dbReference type="PANTHER" id="PTHR12993">
    <property type="entry name" value="N-ACETYLGLUCOSAMINYL-PHOSPHATIDYLINOSITOL DE-N-ACETYLASE-RELATED"/>
    <property type="match status" value="1"/>
</dbReference>